<proteinExistence type="predicted"/>
<evidence type="ECO:0008006" key="3">
    <source>
        <dbReference type="Google" id="ProtNLM"/>
    </source>
</evidence>
<organism evidence="1 2">
    <name type="scientific">Escherichia marmotae</name>
    <dbReference type="NCBI Taxonomy" id="1499973"/>
    <lineage>
        <taxon>Bacteria</taxon>
        <taxon>Pseudomonadati</taxon>
        <taxon>Pseudomonadota</taxon>
        <taxon>Gammaproteobacteria</taxon>
        <taxon>Enterobacterales</taxon>
        <taxon>Enterobacteriaceae</taxon>
        <taxon>Escherichia</taxon>
    </lineage>
</organism>
<evidence type="ECO:0000313" key="2">
    <source>
        <dbReference type="Proteomes" id="UP000518474"/>
    </source>
</evidence>
<dbReference type="Gene3D" id="3.40.50.300">
    <property type="entry name" value="P-loop containing nucleotide triphosphate hydrolases"/>
    <property type="match status" value="1"/>
</dbReference>
<dbReference type="InterPro" id="IPR027417">
    <property type="entry name" value="P-loop_NTPase"/>
</dbReference>
<sequence length="366" mass="41886">MLTPKNITELPEWRELVSKYSHDWALAAEELMGVKLTHQQKLIVEAIQQKGSAVSVTIPTGIGHKSALVIICILYTILMPESKTVIVAPGFERNGMVTLSLMNMYWEKANTKAPLLGEYFQIDQNGLNHRYQKSWGCEIKPYRLNYEEDVAGYYAEHLLIIVMDAALVSYRLFGMLRASLVSDDSRILLMSAPPEEEHGHFYDSHHDRAKTEENPCGIYTAIKLNAEESPLLTQDYFDEFAKSHGGKNGDYYRRMVLGEFPGIREAVLESDMPKTMRFTMHDGSEWTMPLLVIARHHAQHHAKKHGVTTLEWLKSHTIPLFTADHNAIVEWAKTIPWENVAEYAHMLKPPKDRQEISWLTAEKIIE</sequence>
<dbReference type="RefSeq" id="WP_181479352.1">
    <property type="nucleotide sequence ID" value="NZ_CP056699.1"/>
</dbReference>
<protein>
    <recommendedName>
        <fullName evidence="3">DNA packaging protein</fullName>
    </recommendedName>
</protein>
<dbReference type="Proteomes" id="UP000518474">
    <property type="component" value="Unassembled WGS sequence"/>
</dbReference>
<evidence type="ECO:0000313" key="1">
    <source>
        <dbReference type="EMBL" id="MBA7900546.1"/>
    </source>
</evidence>
<dbReference type="AlphaFoldDB" id="A0A7W3ANA9"/>
<dbReference type="EMBL" id="JABXPT010000014">
    <property type="protein sequence ID" value="MBA7900546.1"/>
    <property type="molecule type" value="Genomic_DNA"/>
</dbReference>
<comment type="caution">
    <text evidence="1">The sequence shown here is derived from an EMBL/GenBank/DDBJ whole genome shotgun (WGS) entry which is preliminary data.</text>
</comment>
<accession>A0A7W3ANA9</accession>
<reference evidence="1 2" key="1">
    <citation type="submission" date="2020-06" db="EMBL/GenBank/DDBJ databases">
        <title>REHAB project genomes.</title>
        <authorList>
            <person name="Shaw L.P."/>
        </authorList>
    </citation>
    <scope>NUCLEOTIDE SEQUENCE [LARGE SCALE GENOMIC DNA]</scope>
    <source>
        <strain evidence="1 2">RHBSTW-00604</strain>
    </source>
</reference>
<name>A0A7W3ANA9_9ESCH</name>
<gene>
    <name evidence="1" type="ORF">HV245_20720</name>
</gene>